<dbReference type="InterPro" id="IPR050834">
    <property type="entry name" value="Glycosyltransf_2"/>
</dbReference>
<proteinExistence type="predicted"/>
<dbReference type="SUPFAM" id="SSF53448">
    <property type="entry name" value="Nucleotide-diphospho-sugar transferases"/>
    <property type="match status" value="1"/>
</dbReference>
<dbReference type="Pfam" id="PF00535">
    <property type="entry name" value="Glycos_transf_2"/>
    <property type="match status" value="1"/>
</dbReference>
<evidence type="ECO:0000313" key="2">
    <source>
        <dbReference type="EMBL" id="EFV02280.1"/>
    </source>
</evidence>
<dbReference type="GO" id="GO:0016757">
    <property type="term" value="F:glycosyltransferase activity"/>
    <property type="evidence" value="ECO:0007669"/>
    <property type="project" value="UniProtKB-KW"/>
</dbReference>
<organism evidence="2 3">
    <name type="scientific">Pseudoramibacter alactolyticus ATCC 23263</name>
    <dbReference type="NCBI Taxonomy" id="887929"/>
    <lineage>
        <taxon>Bacteria</taxon>
        <taxon>Bacillati</taxon>
        <taxon>Bacillota</taxon>
        <taxon>Clostridia</taxon>
        <taxon>Eubacteriales</taxon>
        <taxon>Eubacteriaceae</taxon>
        <taxon>Pseudoramibacter</taxon>
    </lineage>
</organism>
<dbReference type="Proteomes" id="UP000004754">
    <property type="component" value="Unassembled WGS sequence"/>
</dbReference>
<dbReference type="InterPro" id="IPR029044">
    <property type="entry name" value="Nucleotide-diphossugar_trans"/>
</dbReference>
<keyword evidence="2" id="KW-0808">Transferase</keyword>
<keyword evidence="3" id="KW-1185">Reference proteome</keyword>
<protein>
    <submittedName>
        <fullName evidence="2">Glycosyltransferase, group 2 family protein</fullName>
        <ecNumber evidence="2">2.4.-.-</ecNumber>
    </submittedName>
</protein>
<gene>
    <name evidence="2" type="ORF">HMP0721_0703</name>
</gene>
<dbReference type="EC" id="2.4.-.-" evidence="2"/>
<name>E6MFC0_9FIRM</name>
<sequence>MKTAIVLSTYNGEKYILPLLDSLKDQTMSPDEVLISDDGSDDDTVSIIEQYIQEHHLLNWSIKINETNRGWRQNFMSLIQSTDADFIFPCDQDDIWYPDKIASMTHVMEENERIQCLVSDYDIFYMDDRSGRDHRSLRNAMNDSNAVTLIPMNASFIYVKRPGCTYCIRKGMKKYIVDYWDKNEDAHDAFFWRVACIMDGLYHFERKTIKYRRHADSVLSMRRRDRSWLIDQMEYYIRLTERLIAFTKNMLEAENNQNKLLNLNKMMKTWQLRLQFAQGRNPIIYLKLMSYQKYYFGFRSYIRDLISVYLNR</sequence>
<dbReference type="eggNOG" id="COG1216">
    <property type="taxonomic scope" value="Bacteria"/>
</dbReference>
<dbReference type="EMBL" id="AEQN01000011">
    <property type="protein sequence ID" value="EFV02280.1"/>
    <property type="molecule type" value="Genomic_DNA"/>
</dbReference>
<dbReference type="AlphaFoldDB" id="E6MFC0"/>
<evidence type="ECO:0000313" key="3">
    <source>
        <dbReference type="Proteomes" id="UP000004754"/>
    </source>
</evidence>
<dbReference type="RefSeq" id="WP_006598127.1">
    <property type="nucleotide sequence ID" value="NZ_GL622359.1"/>
</dbReference>
<reference evidence="2 3" key="1">
    <citation type="submission" date="2010-12" db="EMBL/GenBank/DDBJ databases">
        <authorList>
            <person name="Muzny D."/>
            <person name="Qin X."/>
            <person name="Deng J."/>
            <person name="Jiang H."/>
            <person name="Liu Y."/>
            <person name="Qu J."/>
            <person name="Song X.-Z."/>
            <person name="Zhang L."/>
            <person name="Thornton R."/>
            <person name="Coyle M."/>
            <person name="Francisco L."/>
            <person name="Jackson L."/>
            <person name="Javaid M."/>
            <person name="Korchina V."/>
            <person name="Kovar C."/>
            <person name="Mata R."/>
            <person name="Mathew T."/>
            <person name="Ngo R."/>
            <person name="Nguyen L."/>
            <person name="Nguyen N."/>
            <person name="Okwuonu G."/>
            <person name="Ongeri F."/>
            <person name="Pham C."/>
            <person name="Simmons D."/>
            <person name="Wilczek-Boney K."/>
            <person name="Hale W."/>
            <person name="Jakkamsetti A."/>
            <person name="Pham P."/>
            <person name="Ruth R."/>
            <person name="San Lucas F."/>
            <person name="Warren J."/>
            <person name="Zhang J."/>
            <person name="Zhao Z."/>
            <person name="Zhou C."/>
            <person name="Zhu D."/>
            <person name="Lee S."/>
            <person name="Bess C."/>
            <person name="Blankenburg K."/>
            <person name="Forbes L."/>
            <person name="Fu Q."/>
            <person name="Gubbala S."/>
            <person name="Hirani K."/>
            <person name="Jayaseelan J.C."/>
            <person name="Lara F."/>
            <person name="Munidasa M."/>
            <person name="Palculict T."/>
            <person name="Patil S."/>
            <person name="Pu L.-L."/>
            <person name="Saada N."/>
            <person name="Tang L."/>
            <person name="Weissenberger G."/>
            <person name="Zhu Y."/>
            <person name="Hemphill L."/>
            <person name="Shang Y."/>
            <person name="Youmans B."/>
            <person name="Ayvaz T."/>
            <person name="Ross M."/>
            <person name="Santibanez J."/>
            <person name="Aqrawi P."/>
            <person name="Gross S."/>
            <person name="Joshi V."/>
            <person name="Fowler G."/>
            <person name="Nazareth L."/>
            <person name="Reid J."/>
            <person name="Worley K."/>
            <person name="Petrosino J."/>
            <person name="Highlander S."/>
            <person name="Gibbs R."/>
        </authorList>
    </citation>
    <scope>NUCLEOTIDE SEQUENCE [LARGE SCALE GENOMIC DNA]</scope>
    <source>
        <strain evidence="2 3">ATCC 23263</strain>
    </source>
</reference>
<dbReference type="InterPro" id="IPR001173">
    <property type="entry name" value="Glyco_trans_2-like"/>
</dbReference>
<evidence type="ECO:0000259" key="1">
    <source>
        <dbReference type="Pfam" id="PF00535"/>
    </source>
</evidence>
<dbReference type="HOGENOM" id="CLU_025996_2_0_9"/>
<dbReference type="PANTHER" id="PTHR43685">
    <property type="entry name" value="GLYCOSYLTRANSFERASE"/>
    <property type="match status" value="1"/>
</dbReference>
<keyword evidence="2" id="KW-0328">Glycosyltransferase</keyword>
<comment type="caution">
    <text evidence="2">The sequence shown here is derived from an EMBL/GenBank/DDBJ whole genome shotgun (WGS) entry which is preliminary data.</text>
</comment>
<dbReference type="Gene3D" id="3.90.550.10">
    <property type="entry name" value="Spore Coat Polysaccharide Biosynthesis Protein SpsA, Chain A"/>
    <property type="match status" value="1"/>
</dbReference>
<feature type="domain" description="Glycosyltransferase 2-like" evidence="1">
    <location>
        <begin position="5"/>
        <end position="140"/>
    </location>
</feature>
<dbReference type="PANTHER" id="PTHR43685:SF2">
    <property type="entry name" value="GLYCOSYLTRANSFERASE 2-LIKE DOMAIN-CONTAINING PROTEIN"/>
    <property type="match status" value="1"/>
</dbReference>
<accession>E6MFC0</accession>
<dbReference type="STRING" id="887929.HMP0721_0703"/>